<dbReference type="EMBL" id="RHWT01000139">
    <property type="protein sequence ID" value="RSB20298.1"/>
    <property type="molecule type" value="Genomic_DNA"/>
</dbReference>
<feature type="non-terminal residue" evidence="1">
    <location>
        <position position="50"/>
    </location>
</feature>
<proteinExistence type="predicted"/>
<gene>
    <name evidence="2" type="ORF">EGK68_26330</name>
    <name evidence="1" type="ORF">EGK68_26405</name>
</gene>
<reference evidence="1 3" key="1">
    <citation type="submission" date="2018-10" db="EMBL/GenBank/DDBJ databases">
        <title>Transmission dynamics of multidrug resistant bacteria on intensive care unit surfaces.</title>
        <authorList>
            <person name="D'Souza A.W."/>
            <person name="Potter R.F."/>
            <person name="Wallace M."/>
            <person name="Shupe A."/>
            <person name="Patel S."/>
            <person name="Sun S."/>
            <person name="Gul D."/>
            <person name="Kwon J.H."/>
            <person name="Andleeb S."/>
            <person name="Burnham C.-A.D."/>
            <person name="Dantas G."/>
        </authorList>
    </citation>
    <scope>NUCLEOTIDE SEQUENCE [LARGE SCALE GENOMIC DNA]</scope>
    <source>
        <strain evidence="1 3">EC_073</strain>
    </source>
</reference>
<comment type="caution">
    <text evidence="1">The sequence shown here is derived from an EMBL/GenBank/DDBJ whole genome shotgun (WGS) entry which is preliminary data.</text>
</comment>
<dbReference type="AlphaFoldDB" id="A0A3R8ZUA2"/>
<name>A0A3R8ZUA2_ENTCL</name>
<organism evidence="1 3">
    <name type="scientific">Enterobacter cloacae</name>
    <dbReference type="NCBI Taxonomy" id="550"/>
    <lineage>
        <taxon>Bacteria</taxon>
        <taxon>Pseudomonadati</taxon>
        <taxon>Pseudomonadota</taxon>
        <taxon>Gammaproteobacteria</taxon>
        <taxon>Enterobacterales</taxon>
        <taxon>Enterobacteriaceae</taxon>
        <taxon>Enterobacter</taxon>
        <taxon>Enterobacter cloacae complex</taxon>
    </lineage>
</organism>
<protein>
    <submittedName>
        <fullName evidence="1">DUF1440 domain-containing protein</fullName>
    </submittedName>
</protein>
<evidence type="ECO:0000313" key="1">
    <source>
        <dbReference type="EMBL" id="RSB20298.1"/>
    </source>
</evidence>
<dbReference type="EMBL" id="RHWT01000129">
    <property type="protein sequence ID" value="RSB20588.1"/>
    <property type="molecule type" value="Genomic_DNA"/>
</dbReference>
<evidence type="ECO:0000313" key="2">
    <source>
        <dbReference type="EMBL" id="RSB20588.1"/>
    </source>
</evidence>
<evidence type="ECO:0000313" key="3">
    <source>
        <dbReference type="Proteomes" id="UP000275321"/>
    </source>
</evidence>
<sequence length="50" mass="5340">MNILNKINLRIFLWATFTGGAISSLVKSGTEANMPPRIAGEVSPPALNID</sequence>
<dbReference type="Proteomes" id="UP000275321">
    <property type="component" value="Unassembled WGS sequence"/>
</dbReference>
<accession>A0A3R8ZUA2</accession>